<dbReference type="KEGG" id="pbh:AAW51_5542"/>
<protein>
    <submittedName>
        <fullName evidence="2">Uncharacterized protein</fullName>
    </submittedName>
</protein>
<keyword evidence="3" id="KW-1185">Reference proteome</keyword>
<proteinExistence type="predicted"/>
<organism evidence="2 3">
    <name type="scientific">Caldimonas brevitalea</name>
    <dbReference type="NCBI Taxonomy" id="413882"/>
    <lineage>
        <taxon>Bacteria</taxon>
        <taxon>Pseudomonadati</taxon>
        <taxon>Pseudomonadota</taxon>
        <taxon>Betaproteobacteria</taxon>
        <taxon>Burkholderiales</taxon>
        <taxon>Sphaerotilaceae</taxon>
        <taxon>Caldimonas</taxon>
    </lineage>
</organism>
<sequence>MRLTPHTRHCVAEASLGVPQVGHGLRLGPVGAGAGSIAGGSPELATTPASDAPQPRQNRALSRLSVPHFGQVKLI</sequence>
<name>A0A0G3BW33_9BURK</name>
<gene>
    <name evidence="2" type="ORF">AAW51_5542</name>
</gene>
<dbReference type="EMBL" id="CP011371">
    <property type="protein sequence ID" value="AKJ32233.1"/>
    <property type="molecule type" value="Genomic_DNA"/>
</dbReference>
<reference evidence="2 3" key="1">
    <citation type="submission" date="2015-05" db="EMBL/GenBank/DDBJ databases">
        <authorList>
            <person name="Tang B."/>
            <person name="Yu Y."/>
        </authorList>
    </citation>
    <scope>NUCLEOTIDE SEQUENCE [LARGE SCALE GENOMIC DNA]</scope>
    <source>
        <strain evidence="2 3">DSM 7029</strain>
    </source>
</reference>
<evidence type="ECO:0000313" key="2">
    <source>
        <dbReference type="EMBL" id="AKJ32233.1"/>
    </source>
</evidence>
<dbReference type="Proteomes" id="UP000035352">
    <property type="component" value="Chromosome"/>
</dbReference>
<evidence type="ECO:0000256" key="1">
    <source>
        <dbReference type="SAM" id="MobiDB-lite"/>
    </source>
</evidence>
<dbReference type="AlphaFoldDB" id="A0A0G3BW33"/>
<accession>A0A0G3BW33</accession>
<feature type="region of interest" description="Disordered" evidence="1">
    <location>
        <begin position="29"/>
        <end position="63"/>
    </location>
</feature>
<evidence type="ECO:0000313" key="3">
    <source>
        <dbReference type="Proteomes" id="UP000035352"/>
    </source>
</evidence>